<dbReference type="PANTHER" id="PTHR12598">
    <property type="entry name" value="COPPER HOMEOSTASIS PROTEIN CUTC"/>
    <property type="match status" value="1"/>
</dbReference>
<dbReference type="Proteomes" id="UP000572212">
    <property type="component" value="Unassembled WGS sequence"/>
</dbReference>
<dbReference type="SUPFAM" id="SSF110395">
    <property type="entry name" value="CutC-like"/>
    <property type="match status" value="1"/>
</dbReference>
<dbReference type="RefSeq" id="WP_184246748.1">
    <property type="nucleotide sequence ID" value="NZ_BAAACU010000059.1"/>
</dbReference>
<protein>
    <recommendedName>
        <fullName evidence="2">PF03932 family protein CutC</fullName>
    </recommendedName>
</protein>
<comment type="similarity">
    <text evidence="1 2">Belongs to the CutC family.</text>
</comment>
<dbReference type="GO" id="GO:0005737">
    <property type="term" value="C:cytoplasm"/>
    <property type="evidence" value="ECO:0007669"/>
    <property type="project" value="UniProtKB-SubCell"/>
</dbReference>
<dbReference type="Gene3D" id="3.20.20.380">
    <property type="entry name" value="Copper homeostasis (CutC) domain"/>
    <property type="match status" value="1"/>
</dbReference>
<dbReference type="InterPro" id="IPR036822">
    <property type="entry name" value="CutC-like_dom_sf"/>
</dbReference>
<proteinExistence type="inferred from homology"/>
<name>A0A841RMY1_9BACI</name>
<keyword evidence="4" id="KW-1185">Reference proteome</keyword>
<evidence type="ECO:0000313" key="4">
    <source>
        <dbReference type="Proteomes" id="UP000572212"/>
    </source>
</evidence>
<comment type="subcellular location">
    <subcellularLocation>
        <location evidence="2">Cytoplasm</location>
    </subcellularLocation>
</comment>
<dbReference type="AlphaFoldDB" id="A0A841RMY1"/>
<evidence type="ECO:0000313" key="3">
    <source>
        <dbReference type="EMBL" id="MBB6512796.1"/>
    </source>
</evidence>
<dbReference type="GO" id="GO:0005507">
    <property type="term" value="F:copper ion binding"/>
    <property type="evidence" value="ECO:0007669"/>
    <property type="project" value="TreeGrafter"/>
</dbReference>
<dbReference type="Pfam" id="PF03932">
    <property type="entry name" value="CutC"/>
    <property type="match status" value="1"/>
</dbReference>
<dbReference type="EMBL" id="JACHON010000005">
    <property type="protein sequence ID" value="MBB6512796.1"/>
    <property type="molecule type" value="Genomic_DNA"/>
</dbReference>
<evidence type="ECO:0000256" key="2">
    <source>
        <dbReference type="HAMAP-Rule" id="MF_00795"/>
    </source>
</evidence>
<sequence>MRIEVIVQNAEEAKQAERLGADRLELVSAISEGGLTPSYGTIKTVLSQVSIPVQVMIRPHSYLYQYTDAEWKVIQEDIQAVLDLGGKGIVFGALTKENKVDETILQNLLKTFPSIDITFHRAFDETFDLIEAYKTLMNYPIRRILTSGGAENCVEGKDKLRELVQLSKEMDGPSIMPGAGLTADNITEIHEHVQSEEYHFGKAVRHNASFQKGFSQEVMQRLTDWKK</sequence>
<dbReference type="PANTHER" id="PTHR12598:SF0">
    <property type="entry name" value="COPPER HOMEOSTASIS PROTEIN CUTC HOMOLOG"/>
    <property type="match status" value="1"/>
</dbReference>
<dbReference type="HAMAP" id="MF_00795">
    <property type="entry name" value="CutC"/>
    <property type="match status" value="1"/>
</dbReference>
<organism evidence="3 4">
    <name type="scientific">Gracilibacillus halotolerans</name>
    <dbReference type="NCBI Taxonomy" id="74386"/>
    <lineage>
        <taxon>Bacteria</taxon>
        <taxon>Bacillati</taxon>
        <taxon>Bacillota</taxon>
        <taxon>Bacilli</taxon>
        <taxon>Bacillales</taxon>
        <taxon>Bacillaceae</taxon>
        <taxon>Gracilibacillus</taxon>
    </lineage>
</organism>
<evidence type="ECO:0000256" key="1">
    <source>
        <dbReference type="ARBA" id="ARBA00007768"/>
    </source>
</evidence>
<reference evidence="3 4" key="1">
    <citation type="submission" date="2020-08" db="EMBL/GenBank/DDBJ databases">
        <title>Genomic Encyclopedia of Type Strains, Phase IV (KMG-IV): sequencing the most valuable type-strain genomes for metagenomic binning, comparative biology and taxonomic classification.</title>
        <authorList>
            <person name="Goeker M."/>
        </authorList>
    </citation>
    <scope>NUCLEOTIDE SEQUENCE [LARGE SCALE GENOMIC DNA]</scope>
    <source>
        <strain evidence="3 4">DSM 11805</strain>
    </source>
</reference>
<comment type="caution">
    <text evidence="2">Once thought to be involved in copper homeostasis, experiments in E.coli have shown this is not the case.</text>
</comment>
<comment type="caution">
    <text evidence="3">The sequence shown here is derived from an EMBL/GenBank/DDBJ whole genome shotgun (WGS) entry which is preliminary data.</text>
</comment>
<accession>A0A841RMY1</accession>
<dbReference type="InterPro" id="IPR005627">
    <property type="entry name" value="CutC-like"/>
</dbReference>
<gene>
    <name evidence="2" type="primary">cutC</name>
    <name evidence="3" type="ORF">GGQ92_001585</name>
</gene>
<keyword evidence="2" id="KW-0963">Cytoplasm</keyword>